<evidence type="ECO:0000256" key="1">
    <source>
        <dbReference type="SAM" id="MobiDB-lite"/>
    </source>
</evidence>
<name>M3CED6_SPHMS</name>
<dbReference type="OrthoDB" id="5153521at2759"/>
<dbReference type="Proteomes" id="UP000016931">
    <property type="component" value="Unassembled WGS sequence"/>
</dbReference>
<accession>M3CED6</accession>
<evidence type="ECO:0000313" key="3">
    <source>
        <dbReference type="Proteomes" id="UP000016931"/>
    </source>
</evidence>
<gene>
    <name evidence="2" type="ORF">SEPMUDRAFT_150348</name>
</gene>
<evidence type="ECO:0000313" key="2">
    <source>
        <dbReference type="EMBL" id="EMF11411.1"/>
    </source>
</evidence>
<reference evidence="2 3" key="1">
    <citation type="journal article" date="2012" name="PLoS Pathog.">
        <title>Diverse lifestyles and strategies of plant pathogenesis encoded in the genomes of eighteen Dothideomycetes fungi.</title>
        <authorList>
            <person name="Ohm R.A."/>
            <person name="Feau N."/>
            <person name="Henrissat B."/>
            <person name="Schoch C.L."/>
            <person name="Horwitz B.A."/>
            <person name="Barry K.W."/>
            <person name="Condon B.J."/>
            <person name="Copeland A.C."/>
            <person name="Dhillon B."/>
            <person name="Glaser F."/>
            <person name="Hesse C.N."/>
            <person name="Kosti I."/>
            <person name="LaButti K."/>
            <person name="Lindquist E.A."/>
            <person name="Lucas S."/>
            <person name="Salamov A.A."/>
            <person name="Bradshaw R.E."/>
            <person name="Ciuffetti L."/>
            <person name="Hamelin R.C."/>
            <person name="Kema G.H.J."/>
            <person name="Lawrence C."/>
            <person name="Scott J.A."/>
            <person name="Spatafora J.W."/>
            <person name="Turgeon B.G."/>
            <person name="de Wit P.J.G.M."/>
            <person name="Zhong S."/>
            <person name="Goodwin S.B."/>
            <person name="Grigoriev I.V."/>
        </authorList>
    </citation>
    <scope>NUCLEOTIDE SEQUENCE [LARGE SCALE GENOMIC DNA]</scope>
    <source>
        <strain evidence="2 3">SO2202</strain>
    </source>
</reference>
<organism evidence="2 3">
    <name type="scientific">Sphaerulina musiva (strain SO2202)</name>
    <name type="common">Poplar stem canker fungus</name>
    <name type="synonym">Septoria musiva</name>
    <dbReference type="NCBI Taxonomy" id="692275"/>
    <lineage>
        <taxon>Eukaryota</taxon>
        <taxon>Fungi</taxon>
        <taxon>Dikarya</taxon>
        <taxon>Ascomycota</taxon>
        <taxon>Pezizomycotina</taxon>
        <taxon>Dothideomycetes</taxon>
        <taxon>Dothideomycetidae</taxon>
        <taxon>Mycosphaerellales</taxon>
        <taxon>Mycosphaerellaceae</taxon>
        <taxon>Sphaerulina</taxon>
    </lineage>
</organism>
<keyword evidence="3" id="KW-1185">Reference proteome</keyword>
<dbReference type="HOGENOM" id="CLU_092479_0_0_1"/>
<dbReference type="AlphaFoldDB" id="M3CED6"/>
<dbReference type="EMBL" id="KB456266">
    <property type="protein sequence ID" value="EMF11411.1"/>
    <property type="molecule type" value="Genomic_DNA"/>
</dbReference>
<dbReference type="OMA" id="NSRAKWA"/>
<sequence length="193" mass="21141">MSSEQTLSNADLRATAQDYKRDASHKHKWALGSTGGPGRAVEKPRPYRPSETEFSFKRRENKGAVASLAHGAKVARKHDMLEGAAITDDSSASNSDEYDETPSPPVDAGVTYSFDAARSPSKGSQILNVALAKAVEKFEERETVKLVKSEYEMLDAEGEAMVMSPDKRKKGKKSDLGGLVILRNADEEEYEFV</sequence>
<feature type="compositionally biased region" description="Basic and acidic residues" evidence="1">
    <location>
        <begin position="40"/>
        <end position="62"/>
    </location>
</feature>
<dbReference type="RefSeq" id="XP_016759532.1">
    <property type="nucleotide sequence ID" value="XM_016906113.1"/>
</dbReference>
<dbReference type="GeneID" id="27903250"/>
<proteinExistence type="predicted"/>
<protein>
    <submittedName>
        <fullName evidence="2">Uncharacterized protein</fullName>
    </submittedName>
</protein>
<dbReference type="eggNOG" id="ENOG502SF0B">
    <property type="taxonomic scope" value="Eukaryota"/>
</dbReference>
<feature type="region of interest" description="Disordered" evidence="1">
    <location>
        <begin position="1"/>
        <end position="110"/>
    </location>
</feature>